<comment type="caution">
    <text evidence="1">The sequence shown here is derived from an EMBL/GenBank/DDBJ whole genome shotgun (WGS) entry which is preliminary data.</text>
</comment>
<feature type="non-terminal residue" evidence="1">
    <location>
        <position position="1"/>
    </location>
</feature>
<evidence type="ECO:0000313" key="2">
    <source>
        <dbReference type="Proteomes" id="UP001482620"/>
    </source>
</evidence>
<dbReference type="EMBL" id="JAHRIQ010108310">
    <property type="protein sequence ID" value="MEQ2256914.1"/>
    <property type="molecule type" value="Genomic_DNA"/>
</dbReference>
<protein>
    <submittedName>
        <fullName evidence="1">Uncharacterized protein</fullName>
    </submittedName>
</protein>
<proteinExistence type="predicted"/>
<keyword evidence="2" id="KW-1185">Reference proteome</keyword>
<gene>
    <name evidence="1" type="ORF">ILYODFUR_028945</name>
</gene>
<name>A0ABV0VII1_9TELE</name>
<organism evidence="1 2">
    <name type="scientific">Ilyodon furcidens</name>
    <name type="common">goldbreast splitfin</name>
    <dbReference type="NCBI Taxonomy" id="33524"/>
    <lineage>
        <taxon>Eukaryota</taxon>
        <taxon>Metazoa</taxon>
        <taxon>Chordata</taxon>
        <taxon>Craniata</taxon>
        <taxon>Vertebrata</taxon>
        <taxon>Euteleostomi</taxon>
        <taxon>Actinopterygii</taxon>
        <taxon>Neopterygii</taxon>
        <taxon>Teleostei</taxon>
        <taxon>Neoteleostei</taxon>
        <taxon>Acanthomorphata</taxon>
        <taxon>Ovalentaria</taxon>
        <taxon>Atherinomorphae</taxon>
        <taxon>Cyprinodontiformes</taxon>
        <taxon>Goodeidae</taxon>
        <taxon>Ilyodon</taxon>
    </lineage>
</organism>
<reference evidence="1 2" key="1">
    <citation type="submission" date="2021-06" db="EMBL/GenBank/DDBJ databases">
        <authorList>
            <person name="Palmer J.M."/>
        </authorList>
    </citation>
    <scope>NUCLEOTIDE SEQUENCE [LARGE SCALE GENOMIC DNA]</scope>
    <source>
        <strain evidence="2">if_2019</strain>
        <tissue evidence="1">Muscle</tissue>
    </source>
</reference>
<accession>A0ABV0VII1</accession>
<sequence length="51" mass="5900">TGADEAEQLYRGSWKCAGLQGPPEELKLARLWPRRMPRKLLPHTHNLSQMM</sequence>
<evidence type="ECO:0000313" key="1">
    <source>
        <dbReference type="EMBL" id="MEQ2256914.1"/>
    </source>
</evidence>
<dbReference type="Proteomes" id="UP001482620">
    <property type="component" value="Unassembled WGS sequence"/>
</dbReference>